<keyword evidence="6 9" id="KW-0833">Ubl conjugation pathway</keyword>
<dbReference type="PANTHER" id="PTHR43982">
    <property type="entry name" value="UBIQUITIN CARBOXYL-TERMINAL HYDROLASE"/>
    <property type="match status" value="1"/>
</dbReference>
<dbReference type="InterPro" id="IPR044635">
    <property type="entry name" value="UBP14-like"/>
</dbReference>
<name>A0AAE1GC75_PETCI</name>
<dbReference type="PROSITE" id="PS00299">
    <property type="entry name" value="UBIQUITIN_1"/>
    <property type="match status" value="1"/>
</dbReference>
<evidence type="ECO:0000256" key="8">
    <source>
        <dbReference type="ARBA" id="ARBA00022807"/>
    </source>
</evidence>
<keyword evidence="3 9" id="KW-0645">Protease</keyword>
<keyword evidence="7 9" id="KW-0378">Hydrolase</keyword>
<dbReference type="PANTHER" id="PTHR43982:SF1">
    <property type="entry name" value="UBIQUITIN CARBOXYL-TERMINAL HYDROLASE 14"/>
    <property type="match status" value="1"/>
</dbReference>
<evidence type="ECO:0000313" key="12">
    <source>
        <dbReference type="Proteomes" id="UP001286313"/>
    </source>
</evidence>
<dbReference type="CDD" id="cd16104">
    <property type="entry name" value="Ubl_USP14_like"/>
    <property type="match status" value="1"/>
</dbReference>
<evidence type="ECO:0000313" key="11">
    <source>
        <dbReference type="EMBL" id="KAK3889156.1"/>
    </source>
</evidence>
<dbReference type="AlphaFoldDB" id="A0AAE1GC75"/>
<dbReference type="GO" id="GO:0016020">
    <property type="term" value="C:membrane"/>
    <property type="evidence" value="ECO:0007669"/>
    <property type="project" value="InterPro"/>
</dbReference>
<dbReference type="PROSITE" id="PS00972">
    <property type="entry name" value="USP_1"/>
    <property type="match status" value="1"/>
</dbReference>
<comment type="similarity">
    <text evidence="2">Belongs to the peptidase C19 family. USP14/UBP6 subfamily.</text>
</comment>
<organism evidence="11 12">
    <name type="scientific">Petrolisthes cinctipes</name>
    <name type="common">Flat porcelain crab</name>
    <dbReference type="NCBI Taxonomy" id="88211"/>
    <lineage>
        <taxon>Eukaryota</taxon>
        <taxon>Metazoa</taxon>
        <taxon>Ecdysozoa</taxon>
        <taxon>Arthropoda</taxon>
        <taxon>Crustacea</taxon>
        <taxon>Multicrustacea</taxon>
        <taxon>Malacostraca</taxon>
        <taxon>Eumalacostraca</taxon>
        <taxon>Eucarida</taxon>
        <taxon>Decapoda</taxon>
        <taxon>Pleocyemata</taxon>
        <taxon>Anomura</taxon>
        <taxon>Galatheoidea</taxon>
        <taxon>Porcellanidae</taxon>
        <taxon>Petrolisthes</taxon>
    </lineage>
</organism>
<dbReference type="PROSITE" id="PS50235">
    <property type="entry name" value="USP_3"/>
    <property type="match status" value="1"/>
</dbReference>
<dbReference type="InterPro" id="IPR000626">
    <property type="entry name" value="Ubiquitin-like_dom"/>
</dbReference>
<dbReference type="InterPro" id="IPR038765">
    <property type="entry name" value="Papain-like_cys_pep_sf"/>
</dbReference>
<dbReference type="InterPro" id="IPR001394">
    <property type="entry name" value="Peptidase_C19_UCH"/>
</dbReference>
<dbReference type="SUPFAM" id="SSF54236">
    <property type="entry name" value="Ubiquitin-like"/>
    <property type="match status" value="1"/>
</dbReference>
<dbReference type="GO" id="GO:0061136">
    <property type="term" value="P:regulation of proteasomal protein catabolic process"/>
    <property type="evidence" value="ECO:0007669"/>
    <property type="project" value="TreeGrafter"/>
</dbReference>
<dbReference type="EMBL" id="JAWQEG010000501">
    <property type="protein sequence ID" value="KAK3889156.1"/>
    <property type="molecule type" value="Genomic_DNA"/>
</dbReference>
<dbReference type="FunFam" id="3.90.70.10:FF:000032">
    <property type="entry name" value="Ubiquitin carboxyl-terminal hydrolase 14"/>
    <property type="match status" value="1"/>
</dbReference>
<sequence length="902" mass="103338">MPAYNVKVKWGKELYPDIELNTGEPPMVFKAQLFALTGVQPHRQKIMLKGATIKEDSWDGLKIKDGVMVLMMGSKEEDVPVEPTEKPSFIEDMTEAERNSVLELPVGIKNLGNTCYLNAVIQCLKTVPELHNAIKNFKPKKSDSGSSEAGAAPLVEVESGSLLTLAIQSCYRTMDGGKTAVPLVLVNLFRSTFPRFAEQGEQGMYMQQDASECWTELMRLLMQEISPINKEKTHKNFSSSLIDQFFCGEFSCEWKCVESEKEEVTTTTDKFQQLMCHINQDVKYLHTGLVARMQEQITKRSAVLDRDAVYTKKSKISRLPAYLPVEMVRFFYKEKEAVNAKILKDVKFPMVLDVFDLCTPELQKKLTPIRSKYKDMEERQVEEERARKRGKPLLTAEKPKTRSLPYSFEDDYGSNNSGFYQLEAVLTHQGRSSSSGHYVGWVRWRAGEWLKCDDDDVTPVAEEDIFKLSGGGDWHCAYILLYGPRILEVLEEEEEKKPAEETKMETDIPDRCKHLYNRQLAFQRSLFVGLNFFFVLLCIYVWNDRRVILLQNYNLLRLLESTNNYHHNADLLNVSTTTFNSTPTLERKDNVKVKFLPPTIIPPTSWVKYSKQWHGLRLPVITCRPQGRLGNLMGEYATMYSLKRHYNVTVVMTKGFKKKIKQIFLNTSLPDIPASAGHLKFTDWTPVKNIGSRVNYAPIELAAAGLLGAKNFIMTEFSFEIQMFNQFKEEVRKEFTFAPTYTTKANGFLSKIMENRSSELPDPVFVGFHIRRTDYKRFIKIRYGGRLPETAYYTRALSHYRTKFPDAAVFIVASDDLKYARSELDQYHDVFFSPGFSPGEDMALLASCNHSIITVGSYGFWSAYLAGGEVVYADVTSKIEYRFSRKIYEKSGLDNFIPLPID</sequence>
<dbReference type="SUPFAM" id="SSF54001">
    <property type="entry name" value="Cysteine proteinases"/>
    <property type="match status" value="1"/>
</dbReference>
<keyword evidence="5" id="KW-0808">Transferase</keyword>
<evidence type="ECO:0000256" key="9">
    <source>
        <dbReference type="RuleBase" id="RU366025"/>
    </source>
</evidence>
<evidence type="ECO:0000256" key="7">
    <source>
        <dbReference type="ARBA" id="ARBA00022801"/>
    </source>
</evidence>
<dbReference type="GO" id="GO:0005975">
    <property type="term" value="P:carbohydrate metabolic process"/>
    <property type="evidence" value="ECO:0007669"/>
    <property type="project" value="InterPro"/>
</dbReference>
<dbReference type="CDD" id="cd02657">
    <property type="entry name" value="Peptidase_C19A"/>
    <property type="match status" value="1"/>
</dbReference>
<dbReference type="InterPro" id="IPR018200">
    <property type="entry name" value="USP_CS"/>
</dbReference>
<dbReference type="Gene3D" id="3.10.20.90">
    <property type="entry name" value="Phosphatidylinositol 3-kinase Catalytic Subunit, Chain A, domain 1"/>
    <property type="match status" value="1"/>
</dbReference>
<dbReference type="GO" id="GO:0004843">
    <property type="term" value="F:cysteine-type deubiquitinase activity"/>
    <property type="evidence" value="ECO:0007669"/>
    <property type="project" value="UniProtKB-UniRule"/>
</dbReference>
<dbReference type="InterPro" id="IPR028889">
    <property type="entry name" value="USP"/>
</dbReference>
<keyword evidence="4" id="KW-0328">Glycosyltransferase</keyword>
<protein>
    <recommendedName>
        <fullName evidence="9">Ubiquitin carboxyl-terminal hydrolase</fullName>
        <ecNumber evidence="9">3.4.19.12</ecNumber>
    </recommendedName>
</protein>
<dbReference type="SMART" id="SM00213">
    <property type="entry name" value="UBQ"/>
    <property type="match status" value="1"/>
</dbReference>
<dbReference type="InterPro" id="IPR002516">
    <property type="entry name" value="Glyco_trans_11"/>
</dbReference>
<evidence type="ECO:0000256" key="4">
    <source>
        <dbReference type="ARBA" id="ARBA00022676"/>
    </source>
</evidence>
<dbReference type="GO" id="GO:0070628">
    <property type="term" value="F:proteasome binding"/>
    <property type="evidence" value="ECO:0007669"/>
    <property type="project" value="TreeGrafter"/>
</dbReference>
<evidence type="ECO:0000259" key="10">
    <source>
        <dbReference type="PROSITE" id="PS50235"/>
    </source>
</evidence>
<comment type="catalytic activity">
    <reaction evidence="1 9">
        <text>Thiol-dependent hydrolysis of ester, thioester, amide, peptide and isopeptide bonds formed by the C-terminal Gly of ubiquitin (a 76-residue protein attached to proteins as an intracellular targeting signal).</text>
        <dbReference type="EC" id="3.4.19.12"/>
    </reaction>
</comment>
<feature type="domain" description="USP" evidence="10">
    <location>
        <begin position="106"/>
        <end position="485"/>
    </location>
</feature>
<keyword evidence="12" id="KW-1185">Reference proteome</keyword>
<accession>A0AAE1GC75</accession>
<dbReference type="GO" id="GO:0008107">
    <property type="term" value="F:galactoside 2-alpha-L-fucosyltransferase activity"/>
    <property type="evidence" value="ECO:0007669"/>
    <property type="project" value="InterPro"/>
</dbReference>
<proteinExistence type="inferred from homology"/>
<dbReference type="InterPro" id="IPR029071">
    <property type="entry name" value="Ubiquitin-like_domsf"/>
</dbReference>
<dbReference type="InterPro" id="IPR019954">
    <property type="entry name" value="Ubiquitin_CS"/>
</dbReference>
<gene>
    <name evidence="11" type="ORF">Pcinc_006732</name>
</gene>
<comment type="caution">
    <text evidence="11">The sequence shown here is derived from an EMBL/GenBank/DDBJ whole genome shotgun (WGS) entry which is preliminary data.</text>
</comment>
<dbReference type="GO" id="GO:0016579">
    <property type="term" value="P:protein deubiquitination"/>
    <property type="evidence" value="ECO:0007669"/>
    <property type="project" value="InterPro"/>
</dbReference>
<reference evidence="11" key="1">
    <citation type="submission" date="2023-10" db="EMBL/GenBank/DDBJ databases">
        <title>Genome assemblies of two species of porcelain crab, Petrolisthes cinctipes and Petrolisthes manimaculis (Anomura: Porcellanidae).</title>
        <authorList>
            <person name="Angst P."/>
        </authorList>
    </citation>
    <scope>NUCLEOTIDE SEQUENCE</scope>
    <source>
        <strain evidence="11">PB745_01</strain>
        <tissue evidence="11">Gill</tissue>
    </source>
</reference>
<evidence type="ECO:0000256" key="5">
    <source>
        <dbReference type="ARBA" id="ARBA00022679"/>
    </source>
</evidence>
<dbReference type="FunFam" id="3.10.20.90:FF:000119">
    <property type="entry name" value="Ubiquitin carboxyl-terminal hydrolase 14"/>
    <property type="match status" value="1"/>
</dbReference>
<dbReference type="EC" id="3.4.19.12" evidence="9"/>
<evidence type="ECO:0000256" key="1">
    <source>
        <dbReference type="ARBA" id="ARBA00000707"/>
    </source>
</evidence>
<evidence type="ECO:0000256" key="6">
    <source>
        <dbReference type="ARBA" id="ARBA00022786"/>
    </source>
</evidence>
<dbReference type="Pfam" id="PF01531">
    <property type="entry name" value="Glyco_transf_11"/>
    <property type="match status" value="1"/>
</dbReference>
<evidence type="ECO:0000256" key="3">
    <source>
        <dbReference type="ARBA" id="ARBA00022670"/>
    </source>
</evidence>
<dbReference type="CDD" id="cd11301">
    <property type="entry name" value="Fut1_Fut2_like"/>
    <property type="match status" value="1"/>
</dbReference>
<keyword evidence="8 9" id="KW-0788">Thiol protease</keyword>
<evidence type="ECO:0000256" key="2">
    <source>
        <dbReference type="ARBA" id="ARBA00008739"/>
    </source>
</evidence>
<dbReference type="Pfam" id="PF00443">
    <property type="entry name" value="UCH"/>
    <property type="match status" value="1"/>
</dbReference>
<dbReference type="Proteomes" id="UP001286313">
    <property type="component" value="Unassembled WGS sequence"/>
</dbReference>
<dbReference type="Gene3D" id="3.90.70.10">
    <property type="entry name" value="Cysteine proteinases"/>
    <property type="match status" value="1"/>
</dbReference>
<dbReference type="GO" id="GO:0043161">
    <property type="term" value="P:proteasome-mediated ubiquitin-dependent protein catabolic process"/>
    <property type="evidence" value="ECO:0007669"/>
    <property type="project" value="InterPro"/>
</dbReference>
<dbReference type="PROSITE" id="PS00973">
    <property type="entry name" value="USP_2"/>
    <property type="match status" value="1"/>
</dbReference>